<name>A0ABP7MEB9_9GAMM</name>
<organism evidence="4 5">
    <name type="scientific">Litoribacillus peritrichatus</name>
    <dbReference type="NCBI Taxonomy" id="718191"/>
    <lineage>
        <taxon>Bacteria</taxon>
        <taxon>Pseudomonadati</taxon>
        <taxon>Pseudomonadota</taxon>
        <taxon>Gammaproteobacteria</taxon>
        <taxon>Oceanospirillales</taxon>
        <taxon>Oceanospirillaceae</taxon>
        <taxon>Litoribacillus</taxon>
    </lineage>
</organism>
<dbReference type="PROSITE" id="PS50977">
    <property type="entry name" value="HTH_TETR_2"/>
    <property type="match status" value="1"/>
</dbReference>
<dbReference type="InterPro" id="IPR036271">
    <property type="entry name" value="Tet_transcr_reg_TetR-rel_C_sf"/>
</dbReference>
<dbReference type="PROSITE" id="PS01081">
    <property type="entry name" value="HTH_TETR_1"/>
    <property type="match status" value="1"/>
</dbReference>
<gene>
    <name evidence="4" type="ORF">GCM10022277_16220</name>
</gene>
<evidence type="ECO:0000313" key="4">
    <source>
        <dbReference type="EMBL" id="GAA3921190.1"/>
    </source>
</evidence>
<dbReference type="SUPFAM" id="SSF46689">
    <property type="entry name" value="Homeodomain-like"/>
    <property type="match status" value="1"/>
</dbReference>
<dbReference type="PRINTS" id="PR00455">
    <property type="entry name" value="HTHTETR"/>
</dbReference>
<keyword evidence="1 2" id="KW-0238">DNA-binding</keyword>
<evidence type="ECO:0000259" key="3">
    <source>
        <dbReference type="PROSITE" id="PS50977"/>
    </source>
</evidence>
<dbReference type="Pfam" id="PF00440">
    <property type="entry name" value="TetR_N"/>
    <property type="match status" value="1"/>
</dbReference>
<protein>
    <recommendedName>
        <fullName evidence="3">HTH tetR-type domain-containing protein</fullName>
    </recommendedName>
</protein>
<dbReference type="Gene3D" id="1.10.357.10">
    <property type="entry name" value="Tetracycline Repressor, domain 2"/>
    <property type="match status" value="1"/>
</dbReference>
<feature type="DNA-binding region" description="H-T-H motif" evidence="2">
    <location>
        <begin position="25"/>
        <end position="44"/>
    </location>
</feature>
<evidence type="ECO:0000256" key="1">
    <source>
        <dbReference type="ARBA" id="ARBA00023125"/>
    </source>
</evidence>
<dbReference type="RefSeq" id="WP_344797320.1">
    <property type="nucleotide sequence ID" value="NZ_BAABBN010000004.1"/>
</dbReference>
<dbReference type="CDD" id="cd00093">
    <property type="entry name" value="HTH_XRE"/>
    <property type="match status" value="1"/>
</dbReference>
<dbReference type="InterPro" id="IPR050624">
    <property type="entry name" value="HTH-type_Tx_Regulator"/>
</dbReference>
<comment type="caution">
    <text evidence="4">The sequence shown here is derived from an EMBL/GenBank/DDBJ whole genome shotgun (WGS) entry which is preliminary data.</text>
</comment>
<feature type="domain" description="HTH tetR-type" evidence="3">
    <location>
        <begin position="2"/>
        <end position="62"/>
    </location>
</feature>
<dbReference type="PANTHER" id="PTHR43479">
    <property type="entry name" value="ACREF/ENVCD OPERON REPRESSOR-RELATED"/>
    <property type="match status" value="1"/>
</dbReference>
<dbReference type="EMBL" id="BAABBN010000004">
    <property type="protein sequence ID" value="GAA3921190.1"/>
    <property type="molecule type" value="Genomic_DNA"/>
</dbReference>
<dbReference type="InterPro" id="IPR001387">
    <property type="entry name" value="Cro/C1-type_HTH"/>
</dbReference>
<dbReference type="SUPFAM" id="SSF48498">
    <property type="entry name" value="Tetracyclin repressor-like, C-terminal domain"/>
    <property type="match status" value="1"/>
</dbReference>
<dbReference type="InterPro" id="IPR009057">
    <property type="entry name" value="Homeodomain-like_sf"/>
</dbReference>
<dbReference type="InterPro" id="IPR001647">
    <property type="entry name" value="HTH_TetR"/>
</dbReference>
<proteinExistence type="predicted"/>
<evidence type="ECO:0000313" key="5">
    <source>
        <dbReference type="Proteomes" id="UP001501565"/>
    </source>
</evidence>
<keyword evidence="5" id="KW-1185">Reference proteome</keyword>
<reference evidence="5" key="1">
    <citation type="journal article" date="2019" name="Int. J. Syst. Evol. Microbiol.">
        <title>The Global Catalogue of Microorganisms (GCM) 10K type strain sequencing project: providing services to taxonomists for standard genome sequencing and annotation.</title>
        <authorList>
            <consortium name="The Broad Institute Genomics Platform"/>
            <consortium name="The Broad Institute Genome Sequencing Center for Infectious Disease"/>
            <person name="Wu L."/>
            <person name="Ma J."/>
        </authorList>
    </citation>
    <scope>NUCLEOTIDE SEQUENCE [LARGE SCALE GENOMIC DNA]</scope>
    <source>
        <strain evidence="5">JCM 17551</strain>
    </source>
</reference>
<dbReference type="InterPro" id="IPR023772">
    <property type="entry name" value="DNA-bd_HTH_TetR-type_CS"/>
</dbReference>
<evidence type="ECO:0000256" key="2">
    <source>
        <dbReference type="PROSITE-ProRule" id="PRU00335"/>
    </source>
</evidence>
<dbReference type="PANTHER" id="PTHR43479:SF11">
    <property type="entry name" value="ACREF_ENVCD OPERON REPRESSOR-RELATED"/>
    <property type="match status" value="1"/>
</dbReference>
<accession>A0ABP7MEB9</accession>
<dbReference type="Proteomes" id="UP001501565">
    <property type="component" value="Unassembled WGS sequence"/>
</dbReference>
<sequence length="192" mass="21970">MSNTKDIILACARDQYLTDGYKGLSMRKIAEKAGISATAIYRHFNNKEELFHRLVKKGFGTYTQYLIPALDEPTAELRFKKTMANALNFILEQPKYFELIFVKSETKDELVNFDDLRIDSKISFDFYTARITECISEGYLKDDNPSEISVLLLAAYTGFFALYTSGLLPRSKADIEALYWRTIDRILNGVVA</sequence>